<keyword evidence="5" id="KW-1185">Reference proteome</keyword>
<organism evidence="4 5">
    <name type="scientific">Vicia faba</name>
    <name type="common">Broad bean</name>
    <name type="synonym">Faba vulgaris</name>
    <dbReference type="NCBI Taxonomy" id="3906"/>
    <lineage>
        <taxon>Eukaryota</taxon>
        <taxon>Viridiplantae</taxon>
        <taxon>Streptophyta</taxon>
        <taxon>Embryophyta</taxon>
        <taxon>Tracheophyta</taxon>
        <taxon>Spermatophyta</taxon>
        <taxon>Magnoliopsida</taxon>
        <taxon>eudicotyledons</taxon>
        <taxon>Gunneridae</taxon>
        <taxon>Pentapetalae</taxon>
        <taxon>rosids</taxon>
        <taxon>fabids</taxon>
        <taxon>Fabales</taxon>
        <taxon>Fabaceae</taxon>
        <taxon>Papilionoideae</taxon>
        <taxon>50 kb inversion clade</taxon>
        <taxon>NPAAA clade</taxon>
        <taxon>Hologalegina</taxon>
        <taxon>IRL clade</taxon>
        <taxon>Fabeae</taxon>
        <taxon>Vicia</taxon>
    </lineage>
</organism>
<dbReference type="GO" id="GO:0006508">
    <property type="term" value="P:proteolysis"/>
    <property type="evidence" value="ECO:0007669"/>
    <property type="project" value="InterPro"/>
</dbReference>
<feature type="compositionally biased region" description="Basic and acidic residues" evidence="2">
    <location>
        <begin position="287"/>
        <end position="301"/>
    </location>
</feature>
<dbReference type="GO" id="GO:0030145">
    <property type="term" value="F:manganese ion binding"/>
    <property type="evidence" value="ECO:0007669"/>
    <property type="project" value="InterPro"/>
</dbReference>
<feature type="compositionally biased region" description="Acidic residues" evidence="2">
    <location>
        <begin position="277"/>
        <end position="286"/>
    </location>
</feature>
<feature type="compositionally biased region" description="Polar residues" evidence="2">
    <location>
        <begin position="250"/>
        <end position="268"/>
    </location>
</feature>
<evidence type="ECO:0000256" key="1">
    <source>
        <dbReference type="SAM" id="Coils"/>
    </source>
</evidence>
<gene>
    <name evidence="4" type="ORF">VFH_I061480</name>
</gene>
<evidence type="ECO:0000313" key="5">
    <source>
        <dbReference type="Proteomes" id="UP001157006"/>
    </source>
</evidence>
<feature type="region of interest" description="Disordered" evidence="2">
    <location>
        <begin position="250"/>
        <end position="317"/>
    </location>
</feature>
<evidence type="ECO:0000256" key="2">
    <source>
        <dbReference type="SAM" id="MobiDB-lite"/>
    </source>
</evidence>
<protein>
    <recommendedName>
        <fullName evidence="3">Peptidase M17 leucyl aminopeptidase N-terminal domain-containing protein</fullName>
    </recommendedName>
</protein>
<dbReference type="AlphaFoldDB" id="A0AAV0Z8Q5"/>
<keyword evidence="1" id="KW-0175">Coiled coil</keyword>
<dbReference type="Gene3D" id="3.40.220.10">
    <property type="entry name" value="Leucine Aminopeptidase, subunit E, domain 1"/>
    <property type="match status" value="1"/>
</dbReference>
<dbReference type="EMBL" id="OX451735">
    <property type="protein sequence ID" value="CAI8592845.1"/>
    <property type="molecule type" value="Genomic_DNA"/>
</dbReference>
<dbReference type="InterPro" id="IPR043472">
    <property type="entry name" value="Macro_dom-like"/>
</dbReference>
<name>A0AAV0Z8Q5_VICFA</name>
<feature type="coiled-coil region" evidence="1">
    <location>
        <begin position="202"/>
        <end position="229"/>
    </location>
</feature>
<dbReference type="InterPro" id="IPR008283">
    <property type="entry name" value="Peptidase_M17_N"/>
</dbReference>
<accession>A0AAV0Z8Q5</accession>
<proteinExistence type="predicted"/>
<dbReference type="GO" id="GO:0005737">
    <property type="term" value="C:cytoplasm"/>
    <property type="evidence" value="ECO:0007669"/>
    <property type="project" value="InterPro"/>
</dbReference>
<dbReference type="PANTHER" id="PTHR11963">
    <property type="entry name" value="LEUCINE AMINOPEPTIDASE-RELATED"/>
    <property type="match status" value="1"/>
</dbReference>
<dbReference type="GO" id="GO:0070006">
    <property type="term" value="F:metalloaminopeptidase activity"/>
    <property type="evidence" value="ECO:0007669"/>
    <property type="project" value="InterPro"/>
</dbReference>
<evidence type="ECO:0000313" key="4">
    <source>
        <dbReference type="EMBL" id="CAI8592845.1"/>
    </source>
</evidence>
<sequence>MSHGNLRWSVAVTEKDVARDDESRFQNPILSALDSKLGGLLTEASFEEDFAGKVGQSTVLRIAAGIGSKRVALLGLRASASGPAAFKGLGEAVAAAAKSAQAVHVAVVLASSSQGLSSLNTAFAIATGTVLGTFEDTRYKTESKKSFLKSVDIIGLGTGPEVEKKLKYAGDVSSGVLLGRELVNSPPNILTPEINALKQAHSEEVSTLRDEFQDKIDRLQNAFKTVIQQCNPQINVESIEDLLGLSHGDANSSPKNIRPQMHSSTSTHAPCHGKDDINDEIQEDDINDKIQEDDLNDKIQEDDVDDEFQEDDIDLDDEFQEEDIEGGFQEDDVDEEFMEDDISNEFQEDDLDALLLEDKLE</sequence>
<dbReference type="InterPro" id="IPR011356">
    <property type="entry name" value="Leucine_aapep/pepB"/>
</dbReference>
<dbReference type="SUPFAM" id="SSF52949">
    <property type="entry name" value="Macro domain-like"/>
    <property type="match status" value="1"/>
</dbReference>
<dbReference type="PANTHER" id="PTHR11963:SF23">
    <property type="entry name" value="CYTOSOL AMINOPEPTIDASE"/>
    <property type="match status" value="1"/>
</dbReference>
<evidence type="ECO:0000259" key="3">
    <source>
        <dbReference type="Pfam" id="PF02789"/>
    </source>
</evidence>
<dbReference type="Proteomes" id="UP001157006">
    <property type="component" value="Chromosome 1S"/>
</dbReference>
<feature type="compositionally biased region" description="Acidic residues" evidence="2">
    <location>
        <begin position="302"/>
        <end position="317"/>
    </location>
</feature>
<dbReference type="Pfam" id="PF02789">
    <property type="entry name" value="Peptidase_M17_N"/>
    <property type="match status" value="1"/>
</dbReference>
<reference evidence="4 5" key="1">
    <citation type="submission" date="2023-01" db="EMBL/GenBank/DDBJ databases">
        <authorList>
            <person name="Kreplak J."/>
        </authorList>
    </citation>
    <scope>NUCLEOTIDE SEQUENCE [LARGE SCALE GENOMIC DNA]</scope>
</reference>
<feature type="domain" description="Peptidase M17 leucyl aminopeptidase N-terminal" evidence="3">
    <location>
        <begin position="22"/>
        <end position="142"/>
    </location>
</feature>